<dbReference type="EMBL" id="KL597203">
    <property type="protein sequence ID" value="KER19457.1"/>
    <property type="molecule type" value="Genomic_DNA"/>
</dbReference>
<dbReference type="CTD" id="20325942"/>
<organism evidence="2 3">
    <name type="scientific">Opisthorchis viverrini</name>
    <name type="common">Southeast Asian liver fluke</name>
    <dbReference type="NCBI Taxonomy" id="6198"/>
    <lineage>
        <taxon>Eukaryota</taxon>
        <taxon>Metazoa</taxon>
        <taxon>Spiralia</taxon>
        <taxon>Lophotrochozoa</taxon>
        <taxon>Platyhelminthes</taxon>
        <taxon>Trematoda</taxon>
        <taxon>Digenea</taxon>
        <taxon>Opisthorchiida</taxon>
        <taxon>Opisthorchiata</taxon>
        <taxon>Opisthorchiidae</taxon>
        <taxon>Opisthorchis</taxon>
    </lineage>
</organism>
<sequence length="114" mass="12695">MQKLSPQNMRRSKDTNPQDSSNKVYFATHLDRTMKGQLGRYSFGIKHVEAANIPTFSLARKASQVTSSLSSGRDGNQLQMLCSLCCCSLSPPGTIVQRFKHLGWDPSLSFKQLT</sequence>
<dbReference type="GeneID" id="20325942"/>
<protein>
    <submittedName>
        <fullName evidence="2">Uncharacterized protein</fullName>
    </submittedName>
</protein>
<name>A0A074Z1T6_OPIVI</name>
<feature type="region of interest" description="Disordered" evidence="1">
    <location>
        <begin position="1"/>
        <end position="23"/>
    </location>
</feature>
<gene>
    <name evidence="2" type="ORF">T265_11774</name>
</gene>
<dbReference type="Proteomes" id="UP000054324">
    <property type="component" value="Unassembled WGS sequence"/>
</dbReference>
<reference evidence="2 3" key="1">
    <citation type="submission" date="2013-11" db="EMBL/GenBank/DDBJ databases">
        <title>Opisthorchis viverrini - life in the bile duct.</title>
        <authorList>
            <person name="Young N.D."/>
            <person name="Nagarajan N."/>
            <person name="Lin S.J."/>
            <person name="Korhonen P.K."/>
            <person name="Jex A.R."/>
            <person name="Hall R.S."/>
            <person name="Safavi-Hemami H."/>
            <person name="Kaewkong W."/>
            <person name="Bertrand D."/>
            <person name="Gao S."/>
            <person name="Seet Q."/>
            <person name="Wongkham S."/>
            <person name="Teh B.T."/>
            <person name="Wongkham C."/>
            <person name="Intapan P.M."/>
            <person name="Maleewong W."/>
            <person name="Yang X."/>
            <person name="Hu M."/>
            <person name="Wang Z."/>
            <person name="Hofmann A."/>
            <person name="Sternberg P.W."/>
            <person name="Tan P."/>
            <person name="Wang J."/>
            <person name="Gasser R.B."/>
        </authorList>
    </citation>
    <scope>NUCLEOTIDE SEQUENCE [LARGE SCALE GENOMIC DNA]</scope>
</reference>
<keyword evidence="3" id="KW-1185">Reference proteome</keyword>
<evidence type="ECO:0000313" key="3">
    <source>
        <dbReference type="Proteomes" id="UP000054324"/>
    </source>
</evidence>
<accession>A0A074Z1T6</accession>
<proteinExistence type="predicted"/>
<dbReference type="AlphaFoldDB" id="A0A074Z1T6"/>
<dbReference type="KEGG" id="ovi:T265_11774"/>
<feature type="compositionally biased region" description="Polar residues" evidence="1">
    <location>
        <begin position="1"/>
        <end position="10"/>
    </location>
</feature>
<evidence type="ECO:0000313" key="2">
    <source>
        <dbReference type="EMBL" id="KER19457.1"/>
    </source>
</evidence>
<dbReference type="RefSeq" id="XP_009176793.1">
    <property type="nucleotide sequence ID" value="XM_009178529.1"/>
</dbReference>
<evidence type="ECO:0000256" key="1">
    <source>
        <dbReference type="SAM" id="MobiDB-lite"/>
    </source>
</evidence>